<evidence type="ECO:0000259" key="4">
    <source>
        <dbReference type="Pfam" id="PF17166"/>
    </source>
</evidence>
<dbReference type="InterPro" id="IPR032164">
    <property type="entry name" value="DUF5000"/>
</dbReference>
<dbReference type="InterPro" id="IPR033431">
    <property type="entry name" value="DUF5126"/>
</dbReference>
<sequence>MIYKNNRHKNTLRFVALLMLMATLFSCSKMDQYQGIVSTDQTKPDPVTDVKVNNINGGALITYTLPKSQNLLYVVAEYNIRDGKPMQAKASYYTDTLRVEGFADEKEYTVKLYAVSRAEIKSDPVEVKVKPLTPVFKLLRNTLTIDPTYSGVTIKGTNVNKSLQNIVLLEYDNAAKGYKVVDQHYRADSTIKYSIRGYDTLEHKFGLYVSDKWGNVSDTLVTSLKPLYDVLLNKSKMSPYRLGTDAALYTASGGFGPVEYLWDDNTGTGWHTAGNLVFPIFVTFDMGVSAKLNHFVMWERYDDYSYGHNNPKTFTVWGTNETPQNVTLPQVSNEGDVVSGWTNMGNYKYPDPPSGNKPPNITASDNQFVKDGVDFDVPTGPKVRYLRIAVSSTWGGTSDGHIMELNLYADPR</sequence>
<organism evidence="5 6">
    <name type="scientific">Pinibacter aurantiacus</name>
    <dbReference type="NCBI Taxonomy" id="2851599"/>
    <lineage>
        <taxon>Bacteria</taxon>
        <taxon>Pseudomonadati</taxon>
        <taxon>Bacteroidota</taxon>
        <taxon>Chitinophagia</taxon>
        <taxon>Chitinophagales</taxon>
        <taxon>Chitinophagaceae</taxon>
        <taxon>Pinibacter</taxon>
    </lineage>
</organism>
<dbReference type="RefSeq" id="WP_217789189.1">
    <property type="nucleotide sequence ID" value="NZ_JAHSPG010000001.1"/>
</dbReference>
<dbReference type="Pfam" id="PF17166">
    <property type="entry name" value="DUF5126"/>
    <property type="match status" value="1"/>
</dbReference>
<dbReference type="Proteomes" id="UP000812270">
    <property type="component" value="Unassembled WGS sequence"/>
</dbReference>
<evidence type="ECO:0000313" key="5">
    <source>
        <dbReference type="EMBL" id="MBV4355637.1"/>
    </source>
</evidence>
<dbReference type="InterPro" id="IPR032527">
    <property type="entry name" value="DUF4959"/>
</dbReference>
<evidence type="ECO:0000256" key="1">
    <source>
        <dbReference type="SAM" id="SignalP"/>
    </source>
</evidence>
<feature type="domain" description="DUF5126" evidence="4">
    <location>
        <begin position="132"/>
        <end position="235"/>
    </location>
</feature>
<feature type="chain" id="PRO_5039547794" evidence="1">
    <location>
        <begin position="32"/>
        <end position="412"/>
    </location>
</feature>
<dbReference type="Pfam" id="PF16391">
    <property type="entry name" value="DUF5000"/>
    <property type="match status" value="1"/>
</dbReference>
<keyword evidence="1" id="KW-0732">Signal</keyword>
<accession>A0A9E2W746</accession>
<proteinExistence type="predicted"/>
<dbReference type="Pfam" id="PF16323">
    <property type="entry name" value="DUF4959"/>
    <property type="match status" value="1"/>
</dbReference>
<dbReference type="PROSITE" id="PS51257">
    <property type="entry name" value="PROKAR_LIPOPROTEIN"/>
    <property type="match status" value="1"/>
</dbReference>
<evidence type="ECO:0000259" key="3">
    <source>
        <dbReference type="Pfam" id="PF16391"/>
    </source>
</evidence>
<feature type="domain" description="DUF4959" evidence="2">
    <location>
        <begin position="26"/>
        <end position="131"/>
    </location>
</feature>
<evidence type="ECO:0000313" key="6">
    <source>
        <dbReference type="Proteomes" id="UP000812270"/>
    </source>
</evidence>
<keyword evidence="6" id="KW-1185">Reference proteome</keyword>
<protein>
    <submittedName>
        <fullName evidence="5">DUF4959 domain-containing protein</fullName>
    </submittedName>
</protein>
<name>A0A9E2W746_9BACT</name>
<feature type="signal peptide" evidence="1">
    <location>
        <begin position="1"/>
        <end position="31"/>
    </location>
</feature>
<dbReference type="EMBL" id="JAHSPG010000001">
    <property type="protein sequence ID" value="MBV4355637.1"/>
    <property type="molecule type" value="Genomic_DNA"/>
</dbReference>
<evidence type="ECO:0000259" key="2">
    <source>
        <dbReference type="Pfam" id="PF16323"/>
    </source>
</evidence>
<dbReference type="AlphaFoldDB" id="A0A9E2W746"/>
<comment type="caution">
    <text evidence="5">The sequence shown here is derived from an EMBL/GenBank/DDBJ whole genome shotgun (WGS) entry which is preliminary data.</text>
</comment>
<feature type="domain" description="DUF5000" evidence="3">
    <location>
        <begin position="262"/>
        <end position="408"/>
    </location>
</feature>
<reference evidence="5" key="1">
    <citation type="submission" date="2021-06" db="EMBL/GenBank/DDBJ databases">
        <authorList>
            <person name="Huq M.A."/>
        </authorList>
    </citation>
    <scope>NUCLEOTIDE SEQUENCE</scope>
    <source>
        <strain evidence="5">MAH-26</strain>
    </source>
</reference>
<gene>
    <name evidence="5" type="ORF">KTO63_00665</name>
</gene>